<keyword evidence="2" id="KW-1185">Reference proteome</keyword>
<evidence type="ECO:0008006" key="3">
    <source>
        <dbReference type="Google" id="ProtNLM"/>
    </source>
</evidence>
<proteinExistence type="predicted"/>
<sequence length="372" mass="42858">MIKEHCFTEEWLTTFKKQTEHKRIDKIILEKMIYALHLLERIKANGLDFVFKGGTSLVLLLEEYNRFSIDIDIICNTDRETLEKILSKVIDSSNFKSFELDKHRSYIPSVPKAHYSFAFDSVTKGRYSGTILLDVLIEESIYPEIIEKPIQTKWVEMGGETKIKLPTVDAITGDKLTAFAPNTVGIPYFKGRNQQAFSMEICKQLFDLSKLFERIENIETVSQSFEVFAIQEIEYRKTATLDLTPEKVLLDTIDTCLILAKRGGGTPDEKTNFTELQKGIRAFGTGFLMVGNFRIDDAIPASARIAYLATKLLHKELSPIEYYKGQDLKALSIENKDWNFLNRLKKQPDKSSFYYWHKTLETMGLIKQNKNE</sequence>
<dbReference type="Gene3D" id="3.10.450.620">
    <property type="entry name" value="JHP933, nucleotidyltransferase-like core domain"/>
    <property type="match status" value="1"/>
</dbReference>
<reference evidence="1 2" key="1">
    <citation type="journal article" date="2014" name="Genome Biol. Evol.">
        <title>Extensive gene acquisition in the extremely psychrophilic bacterial species Psychroflexus torquis and the link to sea-ice ecosystem specialism.</title>
        <authorList>
            <person name="Feng S."/>
            <person name="Powell S.M."/>
            <person name="Wilson R."/>
            <person name="Bowman J.P."/>
        </authorList>
    </citation>
    <scope>NUCLEOTIDE SEQUENCE [LARGE SCALE GENOMIC DNA]</scope>
    <source>
        <strain evidence="1 2">ACAM 44</strain>
    </source>
</reference>
<dbReference type="eggNOG" id="ENOG502Z8YI">
    <property type="taxonomic scope" value="Bacteria"/>
</dbReference>
<gene>
    <name evidence="1" type="ORF">pgond44_12607</name>
</gene>
<evidence type="ECO:0000313" key="1">
    <source>
        <dbReference type="EMBL" id="EMY80269.1"/>
    </source>
</evidence>
<evidence type="ECO:0000313" key="2">
    <source>
        <dbReference type="Proteomes" id="UP000012317"/>
    </source>
</evidence>
<dbReference type="PATRIC" id="fig|1189619.4.peg.2597"/>
<name>N1WT00_9FLAO</name>
<dbReference type="InterPro" id="IPR014942">
    <property type="entry name" value="AbiEii"/>
</dbReference>
<dbReference type="STRING" id="1189619.pgond44_12607"/>
<organism evidence="1 2">
    <name type="scientific">Psychroflexus gondwanensis ACAM 44</name>
    <dbReference type="NCBI Taxonomy" id="1189619"/>
    <lineage>
        <taxon>Bacteria</taxon>
        <taxon>Pseudomonadati</taxon>
        <taxon>Bacteroidota</taxon>
        <taxon>Flavobacteriia</taxon>
        <taxon>Flavobacteriales</taxon>
        <taxon>Flavobacteriaceae</taxon>
        <taxon>Psychroflexus</taxon>
    </lineage>
</organism>
<dbReference type="EMBL" id="APLF01000016">
    <property type="protein sequence ID" value="EMY80269.1"/>
    <property type="molecule type" value="Genomic_DNA"/>
</dbReference>
<comment type="caution">
    <text evidence="1">The sequence shown here is derived from an EMBL/GenBank/DDBJ whole genome shotgun (WGS) entry which is preliminary data.</text>
</comment>
<dbReference type="AlphaFoldDB" id="N1WT00"/>
<dbReference type="RefSeq" id="WP_003442973.1">
    <property type="nucleotide sequence ID" value="NZ_APLF01000016.1"/>
</dbReference>
<dbReference type="Proteomes" id="UP000012317">
    <property type="component" value="Unassembled WGS sequence"/>
</dbReference>
<protein>
    <recommendedName>
        <fullName evidence="3">Nucleotidyl transferase AbiEii/AbiGii toxin family protein</fullName>
    </recommendedName>
</protein>
<dbReference type="Pfam" id="PF08843">
    <property type="entry name" value="AbiEii"/>
    <property type="match status" value="1"/>
</dbReference>
<accession>N1WT00</accession>